<reference evidence="2 3" key="1">
    <citation type="journal article" date="2017" name="Int. J. Syst. Evol. Microbiol.">
        <title>Marinicauda algicola sp. nov., isolated from a marine red alga Rhodosorus marinus.</title>
        <authorList>
            <person name="Jeong S.E."/>
            <person name="Jeon S.H."/>
            <person name="Chun B.H."/>
            <person name="Kim D.W."/>
            <person name="Jeon C.O."/>
        </authorList>
    </citation>
    <scope>NUCLEOTIDE SEQUENCE [LARGE SCALE GENOMIC DNA]</scope>
    <source>
        <strain evidence="2 3">JCM 31718</strain>
    </source>
</reference>
<evidence type="ECO:0000313" key="2">
    <source>
        <dbReference type="EMBL" id="TGY87342.1"/>
    </source>
</evidence>
<feature type="compositionally biased region" description="Basic and acidic residues" evidence="1">
    <location>
        <begin position="133"/>
        <end position="154"/>
    </location>
</feature>
<dbReference type="OrthoDB" id="7211084at2"/>
<protein>
    <submittedName>
        <fullName evidence="2">Uncharacterized protein</fullName>
    </submittedName>
</protein>
<dbReference type="EMBL" id="SRXW01000006">
    <property type="protein sequence ID" value="TGY87342.1"/>
    <property type="molecule type" value="Genomic_DNA"/>
</dbReference>
<dbReference type="AlphaFoldDB" id="A0A4S2GX50"/>
<organism evidence="2 3">
    <name type="scientific">Marinicauda algicola</name>
    <dbReference type="NCBI Taxonomy" id="2029849"/>
    <lineage>
        <taxon>Bacteria</taxon>
        <taxon>Pseudomonadati</taxon>
        <taxon>Pseudomonadota</taxon>
        <taxon>Alphaproteobacteria</taxon>
        <taxon>Maricaulales</taxon>
        <taxon>Maricaulaceae</taxon>
        <taxon>Marinicauda</taxon>
    </lineage>
</organism>
<sequence length="306" mass="33836">MGNPWMKFYPGDWRADPKLRMCSLQARGLWIEMLALMHEASPYGHLLVNGRRPTDAQLAVLAGAPSDQITDLLGELEAAGVFSRTREGVIYSRRMTRDEKKSATARKNGQKGGNPSVGRKKENPPLDNPPDNPPDKPQKPEARSQKGERADARKPAPITAEHLRQIEQVYPKAGLVNDSPQALLHQVGRASLRLGGIDRLIDSMRRYAAAVDEADTLPKGLRKFLDPAEGLAERYAPPETVNGRTVESWEGELALWRDHGSEDPQMWRRRVGGPNPGEPGCRAPAELQRRFGFDPRPLAVGEGRAA</sequence>
<name>A0A4S2GX50_9PROT</name>
<proteinExistence type="predicted"/>
<accession>A0A4S2GX50</accession>
<keyword evidence="3" id="KW-1185">Reference proteome</keyword>
<dbReference type="Proteomes" id="UP000308054">
    <property type="component" value="Unassembled WGS sequence"/>
</dbReference>
<feature type="region of interest" description="Disordered" evidence="1">
    <location>
        <begin position="93"/>
        <end position="159"/>
    </location>
</feature>
<feature type="region of interest" description="Disordered" evidence="1">
    <location>
        <begin position="263"/>
        <end position="283"/>
    </location>
</feature>
<evidence type="ECO:0000313" key="3">
    <source>
        <dbReference type="Proteomes" id="UP000308054"/>
    </source>
</evidence>
<dbReference type="RefSeq" id="WP_135997316.1">
    <property type="nucleotide sequence ID" value="NZ_CP071057.1"/>
</dbReference>
<comment type="caution">
    <text evidence="2">The sequence shown here is derived from an EMBL/GenBank/DDBJ whole genome shotgun (WGS) entry which is preliminary data.</text>
</comment>
<gene>
    <name evidence="2" type="ORF">E5163_14840</name>
</gene>
<evidence type="ECO:0000256" key="1">
    <source>
        <dbReference type="SAM" id="MobiDB-lite"/>
    </source>
</evidence>